<dbReference type="Proteomes" id="UP000029647">
    <property type="component" value="Unassembled WGS sequence"/>
</dbReference>
<keyword evidence="1" id="KW-0472">Membrane</keyword>
<reference evidence="2 3" key="1">
    <citation type="journal article" date="2014" name="Genome Announc.">
        <title>Draft Genome Sequences of Marine Flavobacterium Nonlabens Strains NR17, NR24, NR27, NR32, NR33, and Ara13.</title>
        <authorList>
            <person name="Nakanishi M."/>
            <person name="Meirelles P."/>
            <person name="Suzuki R."/>
            <person name="Takatani N."/>
            <person name="Mino S."/>
            <person name="Suda W."/>
            <person name="Oshima K."/>
            <person name="Hattori M."/>
            <person name="Ohkuma M."/>
            <person name="Hosokawa M."/>
            <person name="Miyashita K."/>
            <person name="Thompson F.L."/>
            <person name="Niwa A."/>
            <person name="Sawabe T."/>
            <person name="Sawabe T."/>
        </authorList>
    </citation>
    <scope>NUCLEOTIDE SEQUENCE [LARGE SCALE GENOMIC DNA]</scope>
    <source>
        <strain evidence="3">JCM19275</strain>
    </source>
</reference>
<organism evidence="2 3">
    <name type="scientific">Nonlabens ulvanivorans</name>
    <name type="common">Persicivirga ulvanivorans</name>
    <dbReference type="NCBI Taxonomy" id="906888"/>
    <lineage>
        <taxon>Bacteria</taxon>
        <taxon>Pseudomonadati</taxon>
        <taxon>Bacteroidota</taxon>
        <taxon>Flavobacteriia</taxon>
        <taxon>Flavobacteriales</taxon>
        <taxon>Flavobacteriaceae</taxon>
        <taxon>Nonlabens</taxon>
    </lineage>
</organism>
<evidence type="ECO:0000313" key="3">
    <source>
        <dbReference type="Proteomes" id="UP000029647"/>
    </source>
</evidence>
<accession>A0A090WKI2</accession>
<evidence type="ECO:0000313" key="2">
    <source>
        <dbReference type="EMBL" id="GAL75924.1"/>
    </source>
</evidence>
<comment type="caution">
    <text evidence="2">The sequence shown here is derived from an EMBL/GenBank/DDBJ whole genome shotgun (WGS) entry which is preliminary data.</text>
</comment>
<keyword evidence="1" id="KW-1133">Transmembrane helix</keyword>
<dbReference type="AlphaFoldDB" id="A0A090WKI2"/>
<keyword evidence="1" id="KW-0812">Transmembrane</keyword>
<protein>
    <submittedName>
        <fullName evidence="2">Uncharacterized protein</fullName>
    </submittedName>
</protein>
<evidence type="ECO:0000256" key="1">
    <source>
        <dbReference type="SAM" id="Phobius"/>
    </source>
</evidence>
<feature type="transmembrane region" description="Helical" evidence="1">
    <location>
        <begin position="34"/>
        <end position="50"/>
    </location>
</feature>
<dbReference type="EMBL" id="BBNT01000007">
    <property type="protein sequence ID" value="GAL75924.1"/>
    <property type="molecule type" value="Genomic_DNA"/>
</dbReference>
<proteinExistence type="predicted"/>
<gene>
    <name evidence="2" type="ORF">JCM19275_148</name>
</gene>
<sequence length="55" mass="6360">MIKKSLILFTWVLHVTALIGIALGYQDFFVTKSPFTLLYLALVLWICYPIQSIKK</sequence>
<name>A0A090WKI2_NONUL</name>